<dbReference type="SMART" id="SM00828">
    <property type="entry name" value="PKS_MT"/>
    <property type="match status" value="1"/>
</dbReference>
<comment type="caution">
    <text evidence="7">The sequence shown here is derived from an EMBL/GenBank/DDBJ whole genome shotgun (WGS) entry which is preliminary data.</text>
</comment>
<dbReference type="PIRSF" id="PIRSF003085">
    <property type="entry name" value="CMAS"/>
    <property type="match status" value="1"/>
</dbReference>
<keyword evidence="5" id="KW-0443">Lipid metabolism</keyword>
<comment type="similarity">
    <text evidence="1">Belongs to the CFA/CMAS family.</text>
</comment>
<dbReference type="PANTHER" id="PTHR43667:SF2">
    <property type="entry name" value="FATTY ACID C-METHYL TRANSFERASE"/>
    <property type="match status" value="1"/>
</dbReference>
<keyword evidence="8" id="KW-1185">Reference proteome</keyword>
<dbReference type="Pfam" id="PF02353">
    <property type="entry name" value="CMAS"/>
    <property type="match status" value="1"/>
</dbReference>
<dbReference type="SUPFAM" id="SSF53335">
    <property type="entry name" value="S-adenosyl-L-methionine-dependent methyltransferases"/>
    <property type="match status" value="1"/>
</dbReference>
<name>A0ABU5GXY9_9BACT</name>
<evidence type="ECO:0000313" key="7">
    <source>
        <dbReference type="EMBL" id="MDY7226058.1"/>
    </source>
</evidence>
<dbReference type="InterPro" id="IPR050723">
    <property type="entry name" value="CFA/CMAS"/>
</dbReference>
<evidence type="ECO:0000259" key="6">
    <source>
        <dbReference type="SMART" id="SM00828"/>
    </source>
</evidence>
<dbReference type="Proteomes" id="UP001291309">
    <property type="component" value="Unassembled WGS sequence"/>
</dbReference>
<dbReference type="Gene3D" id="3.40.50.150">
    <property type="entry name" value="Vaccinia Virus protein VP39"/>
    <property type="match status" value="1"/>
</dbReference>
<keyword evidence="2 7" id="KW-0489">Methyltransferase</keyword>
<evidence type="ECO:0000313" key="8">
    <source>
        <dbReference type="Proteomes" id="UP001291309"/>
    </source>
</evidence>
<protein>
    <submittedName>
        <fullName evidence="7">Class I SAM-dependent methyltransferase</fullName>
        <ecNumber evidence="7">2.1.1.-</ecNumber>
    </submittedName>
</protein>
<feature type="domain" description="Polyketide synthase-like methyltransferase" evidence="6">
    <location>
        <begin position="52"/>
        <end position="304"/>
    </location>
</feature>
<organism evidence="7 8">
    <name type="scientific">Hyalangium rubrum</name>
    <dbReference type="NCBI Taxonomy" id="3103134"/>
    <lineage>
        <taxon>Bacteria</taxon>
        <taxon>Pseudomonadati</taxon>
        <taxon>Myxococcota</taxon>
        <taxon>Myxococcia</taxon>
        <taxon>Myxococcales</taxon>
        <taxon>Cystobacterineae</taxon>
        <taxon>Archangiaceae</taxon>
        <taxon>Hyalangium</taxon>
    </lineage>
</organism>
<dbReference type="InterPro" id="IPR003333">
    <property type="entry name" value="CMAS"/>
</dbReference>
<dbReference type="InterPro" id="IPR029063">
    <property type="entry name" value="SAM-dependent_MTases_sf"/>
</dbReference>
<dbReference type="PANTHER" id="PTHR43667">
    <property type="entry name" value="CYCLOPROPANE-FATTY-ACYL-PHOSPHOLIPID SYNTHASE"/>
    <property type="match status" value="1"/>
</dbReference>
<evidence type="ECO:0000256" key="5">
    <source>
        <dbReference type="ARBA" id="ARBA00023098"/>
    </source>
</evidence>
<reference evidence="7 8" key="1">
    <citation type="submission" date="2023-12" db="EMBL/GenBank/DDBJ databases">
        <title>the genome sequence of Hyalangium sp. s54d21.</title>
        <authorList>
            <person name="Zhang X."/>
        </authorList>
    </citation>
    <scope>NUCLEOTIDE SEQUENCE [LARGE SCALE GENOMIC DNA]</scope>
    <source>
        <strain evidence="8">s54d21</strain>
    </source>
</reference>
<dbReference type="InterPro" id="IPR020803">
    <property type="entry name" value="MeTfrase_dom"/>
</dbReference>
<dbReference type="CDD" id="cd02440">
    <property type="entry name" value="AdoMet_MTases"/>
    <property type="match status" value="1"/>
</dbReference>
<dbReference type="EC" id="2.1.1.-" evidence="7"/>
<gene>
    <name evidence="7" type="ORF">SYV04_06670</name>
</gene>
<dbReference type="EMBL" id="JAXIVS010000002">
    <property type="protein sequence ID" value="MDY7226058.1"/>
    <property type="molecule type" value="Genomic_DNA"/>
</dbReference>
<dbReference type="GO" id="GO:0008168">
    <property type="term" value="F:methyltransferase activity"/>
    <property type="evidence" value="ECO:0007669"/>
    <property type="project" value="UniProtKB-KW"/>
</dbReference>
<keyword evidence="4" id="KW-0949">S-adenosyl-L-methionine</keyword>
<accession>A0ABU5GXY9</accession>
<proteinExistence type="inferred from homology"/>
<sequence>MTAIDLGLRHPDEKVAAQRTPEEQRVHEAREVAQHYEHNPDIFSLVLDKRLAYATGVFLSPEEDLETAQERKYARVAAKLNIQPGEKVLDVGCGWGSLLLYLAQHTKGEFHGITLSSKQREVALQRAKDWGVADRVRVDLTHVEKLDPAPESYDVLLFSGSIVHMHNREAIHQLVGRTLKPGGRLFISDCYFPEQVRGDRDSSATRYIFVTALGYCRLLSLSEELGLIERAGLDLLHVEDLTSSYVQTLGHWIDNVRKNRERIEAMAPGFAKVLQGYMTVAKLSFARRTALEYMILATKGAPKVHVAGWPIPGNAK</sequence>
<dbReference type="GO" id="GO:0032259">
    <property type="term" value="P:methylation"/>
    <property type="evidence" value="ECO:0007669"/>
    <property type="project" value="UniProtKB-KW"/>
</dbReference>
<evidence type="ECO:0000256" key="1">
    <source>
        <dbReference type="ARBA" id="ARBA00010815"/>
    </source>
</evidence>
<evidence type="ECO:0000256" key="4">
    <source>
        <dbReference type="ARBA" id="ARBA00022691"/>
    </source>
</evidence>
<evidence type="ECO:0000256" key="3">
    <source>
        <dbReference type="ARBA" id="ARBA00022679"/>
    </source>
</evidence>
<evidence type="ECO:0000256" key="2">
    <source>
        <dbReference type="ARBA" id="ARBA00022603"/>
    </source>
</evidence>
<keyword evidence="3 7" id="KW-0808">Transferase</keyword>
<dbReference type="RefSeq" id="WP_321544779.1">
    <property type="nucleotide sequence ID" value="NZ_JAXIVS010000002.1"/>
</dbReference>